<dbReference type="GeneID" id="98062691"/>
<name>A0A2K9P2H8_9FIRM</name>
<sequence length="407" mass="44312">MKKVLTVILIIIFSLSFNLVVFSYGTPLILVKYVDSSIYLTEYFDEGKELEISVSNIDEVCSLLIVSYDINDCLINCIVKENINSDCLEKYLPPNNTDMIKVFIWDNKNNISPKCVGNTLYKSINYEKPIGNGTDESPYKVTSVAELSYLREEPGAAYILANNIDLSDVRWNPFFFCGKLDGLNNSITGIKVADNAHNSGLFSKFENRTRNEGLIDVPLDSYIKNLNVEILDSGSSAVFSGGIAGELGFYMPLIENCSVKGNITARSKQQGVKACAGGIAGISPNTNINMCSSTANIASYGIDRAVSGGIVGEFQENPAIHFYASINNCSASGQIFSKCSNLESGDIVASGGICGYFYGNFNYIENCISNTQLYSDKSAGGIVGEAIDNEAFNRIENCIDNSVVVKY</sequence>
<gene>
    <name evidence="1" type="ORF">B9O19_01290</name>
</gene>
<accession>A0A2K9P2H8</accession>
<dbReference type="KEGG" id="mpec:B9O19_01290"/>
<evidence type="ECO:0008006" key="3">
    <source>
        <dbReference type="Google" id="ProtNLM"/>
    </source>
</evidence>
<proteinExistence type="predicted"/>
<dbReference type="Gene3D" id="2.160.20.110">
    <property type="match status" value="1"/>
</dbReference>
<evidence type="ECO:0000313" key="2">
    <source>
        <dbReference type="Proteomes" id="UP000235589"/>
    </source>
</evidence>
<dbReference type="Proteomes" id="UP000235589">
    <property type="component" value="Chromosome"/>
</dbReference>
<dbReference type="OrthoDB" id="2031765at2"/>
<keyword evidence="2" id="KW-1185">Reference proteome</keyword>
<protein>
    <recommendedName>
        <fullName evidence="3">GLUG domain-containing protein</fullName>
    </recommendedName>
</protein>
<reference evidence="1 2" key="1">
    <citation type="submission" date="2017-04" db="EMBL/GenBank/DDBJ databases">
        <title>Monoglobus pectinilyticus 14 draft genome.</title>
        <authorList>
            <person name="Kim C."/>
            <person name="Rosendale D.I."/>
            <person name="Kelly W.J."/>
            <person name="Tannock G.W."/>
            <person name="Patchett M.L."/>
            <person name="Jordens J.Z."/>
        </authorList>
    </citation>
    <scope>NUCLEOTIDE SEQUENCE [LARGE SCALE GENOMIC DNA]</scope>
    <source>
        <strain evidence="1 2">14</strain>
    </source>
</reference>
<evidence type="ECO:0000313" key="1">
    <source>
        <dbReference type="EMBL" id="AUO19451.1"/>
    </source>
</evidence>
<dbReference type="EMBL" id="CP020991">
    <property type="protein sequence ID" value="AUO19451.1"/>
    <property type="molecule type" value="Genomic_DNA"/>
</dbReference>
<dbReference type="AlphaFoldDB" id="A0A2K9P2H8"/>
<dbReference type="RefSeq" id="WP_102365657.1">
    <property type="nucleotide sequence ID" value="NZ_CP020991.1"/>
</dbReference>
<organism evidence="1 2">
    <name type="scientific">Monoglobus pectinilyticus</name>
    <dbReference type="NCBI Taxonomy" id="1981510"/>
    <lineage>
        <taxon>Bacteria</taxon>
        <taxon>Bacillati</taxon>
        <taxon>Bacillota</taxon>
        <taxon>Clostridia</taxon>
        <taxon>Monoglobales</taxon>
        <taxon>Monoglobaceae</taxon>
        <taxon>Monoglobus</taxon>
    </lineage>
</organism>